<dbReference type="KEGG" id="cdip:ERS451417_02365"/>
<dbReference type="KEGG" id="cdi:DIP2340"/>
<feature type="domain" description="Inosine/uridine-preferring nucleoside hydrolase" evidence="3">
    <location>
        <begin position="24"/>
        <end position="321"/>
    </location>
</feature>
<dbReference type="Pfam" id="PF01156">
    <property type="entry name" value="IU_nuc_hydro"/>
    <property type="match status" value="1"/>
</dbReference>
<dbReference type="OrthoDB" id="9797882at2"/>
<proteinExistence type="predicted"/>
<gene>
    <name evidence="4" type="ORF">CIP107547_00081</name>
</gene>
<dbReference type="RefSeq" id="WP_010935774.1">
    <property type="nucleotide sequence ID" value="NZ_CABVGJ010000009.1"/>
</dbReference>
<reference evidence="4 5" key="1">
    <citation type="submission" date="2020-02" db="EMBL/GenBank/DDBJ databases">
        <authorList>
            <person name="Brisse S."/>
        </authorList>
    </citation>
    <scope>NUCLEOTIDE SEQUENCE [LARGE SCALE GENOMIC DNA]</scope>
    <source>
        <strain evidence="4">CIP107547</strain>
    </source>
</reference>
<dbReference type="OMA" id="HMHDPFA"/>
<dbReference type="GeneID" id="29422815"/>
<dbReference type="Gene3D" id="3.90.245.10">
    <property type="entry name" value="Ribonucleoside hydrolase-like"/>
    <property type="match status" value="1"/>
</dbReference>
<keyword evidence="1 4" id="KW-0378">Hydrolase</keyword>
<organism evidence="4 5">
    <name type="scientific">Corynebacterium diphtheriae</name>
    <dbReference type="NCBI Taxonomy" id="1717"/>
    <lineage>
        <taxon>Bacteria</taxon>
        <taxon>Bacillati</taxon>
        <taxon>Actinomycetota</taxon>
        <taxon>Actinomycetes</taxon>
        <taxon>Mycobacteriales</taxon>
        <taxon>Corynebacteriaceae</taxon>
        <taxon>Corynebacterium</taxon>
    </lineage>
</organism>
<dbReference type="AlphaFoldDB" id="A0A2T1BQE7"/>
<dbReference type="GO" id="GO:0005829">
    <property type="term" value="C:cytosol"/>
    <property type="evidence" value="ECO:0007669"/>
    <property type="project" value="TreeGrafter"/>
</dbReference>
<protein>
    <submittedName>
        <fullName evidence="4">Inosine-uridine preferring nucleoside hydrolase</fullName>
    </submittedName>
</protein>
<sequence>MFHVKLTLTTMLDTMNSSAHRPVVVADVDTGIDDALAITYLGYLHRRGLIELRITTSAGNCTAEQAAANSAEIMNSLTLSDVPITPGAPKPRALPLTTTPETHGPTGLGYHTTRATIPQLSNAAAAVDLWKGADYLLVAGPATNVAWAAENAPEVLNAIPHVTFMTGAFHYPGNTTPTAEWNAWVDPHALKEALAHYRGHAVRPTICPLNVTESVLLTPQRLKQWCQRSQEPVLPILSDALRFYFEFHESVGVGYMAQIHDLAAAMVLLNRVPHTTRPGFVDVEADAELTRGTTVVDWDSNYGDHPANAQILTALQSEDVFAEFERVVLEY</sequence>
<dbReference type="EMBL" id="CADDAV010000001">
    <property type="protein sequence ID" value="CAB0578380.1"/>
    <property type="molecule type" value="Genomic_DNA"/>
</dbReference>
<evidence type="ECO:0000259" key="3">
    <source>
        <dbReference type="Pfam" id="PF01156"/>
    </source>
</evidence>
<evidence type="ECO:0000313" key="4">
    <source>
        <dbReference type="EMBL" id="CAB0578380.1"/>
    </source>
</evidence>
<dbReference type="PANTHER" id="PTHR12304">
    <property type="entry name" value="INOSINE-URIDINE PREFERRING NUCLEOSIDE HYDROLASE"/>
    <property type="match status" value="1"/>
</dbReference>
<dbReference type="Proteomes" id="UP000480222">
    <property type="component" value="Unassembled WGS sequence"/>
</dbReference>
<dbReference type="InterPro" id="IPR023186">
    <property type="entry name" value="IUNH"/>
</dbReference>
<dbReference type="GO" id="GO:0008477">
    <property type="term" value="F:purine nucleosidase activity"/>
    <property type="evidence" value="ECO:0007669"/>
    <property type="project" value="TreeGrafter"/>
</dbReference>
<accession>A0A2T1BQE7</accession>
<name>A0A2T1BQE7_CORDP</name>
<evidence type="ECO:0000313" key="5">
    <source>
        <dbReference type="Proteomes" id="UP000480222"/>
    </source>
</evidence>
<dbReference type="GO" id="GO:0006152">
    <property type="term" value="P:purine nucleoside catabolic process"/>
    <property type="evidence" value="ECO:0007669"/>
    <property type="project" value="TreeGrafter"/>
</dbReference>
<evidence type="ECO:0000256" key="2">
    <source>
        <dbReference type="ARBA" id="ARBA00023295"/>
    </source>
</evidence>
<comment type="caution">
    <text evidence="4">The sequence shown here is derived from an EMBL/GenBank/DDBJ whole genome shotgun (WGS) entry which is preliminary data.</text>
</comment>
<dbReference type="InterPro" id="IPR001910">
    <property type="entry name" value="Inosine/uridine_hydrolase_dom"/>
</dbReference>
<dbReference type="PANTHER" id="PTHR12304:SF4">
    <property type="entry name" value="URIDINE NUCLEOSIDASE"/>
    <property type="match status" value="1"/>
</dbReference>
<dbReference type="SUPFAM" id="SSF53590">
    <property type="entry name" value="Nucleoside hydrolase"/>
    <property type="match status" value="1"/>
</dbReference>
<dbReference type="InterPro" id="IPR036452">
    <property type="entry name" value="Ribo_hydro-like"/>
</dbReference>
<dbReference type="CDD" id="cd02653">
    <property type="entry name" value="nuc_hydro_3"/>
    <property type="match status" value="1"/>
</dbReference>
<keyword evidence="2" id="KW-0326">Glycosidase</keyword>
<evidence type="ECO:0000256" key="1">
    <source>
        <dbReference type="ARBA" id="ARBA00022801"/>
    </source>
</evidence>